<accession>A0ABT4CM36</accession>
<dbReference type="Proteomes" id="UP001079657">
    <property type="component" value="Unassembled WGS sequence"/>
</dbReference>
<gene>
    <name evidence="2" type="ORF">OXH55_05690</name>
</gene>
<name>A0ABT4CM36_9CLOT</name>
<dbReference type="RefSeq" id="WP_268048702.1">
    <property type="nucleotide sequence ID" value="NZ_JAPQES010000001.1"/>
</dbReference>
<organism evidence="2 3">
    <name type="scientific">Clostridium ganghwense</name>
    <dbReference type="NCBI Taxonomy" id="312089"/>
    <lineage>
        <taxon>Bacteria</taxon>
        <taxon>Bacillati</taxon>
        <taxon>Bacillota</taxon>
        <taxon>Clostridia</taxon>
        <taxon>Eubacteriales</taxon>
        <taxon>Clostridiaceae</taxon>
        <taxon>Clostridium</taxon>
    </lineage>
</organism>
<protein>
    <submittedName>
        <fullName evidence="2">Uncharacterized protein</fullName>
    </submittedName>
</protein>
<evidence type="ECO:0000313" key="3">
    <source>
        <dbReference type="Proteomes" id="UP001079657"/>
    </source>
</evidence>
<keyword evidence="1" id="KW-0472">Membrane</keyword>
<reference evidence="2" key="1">
    <citation type="submission" date="2022-12" db="EMBL/GenBank/DDBJ databases">
        <authorList>
            <person name="Wang J."/>
        </authorList>
    </citation>
    <scope>NUCLEOTIDE SEQUENCE</scope>
    <source>
        <strain evidence="2">HY-42-06</strain>
    </source>
</reference>
<sequence>MRENNLKVLNRFRKVRPSDYEKQTMDIVLDKFIEGYTTNSQLAVGGFCLHKQIKYLLSMLENEKEIHIKNNESLDKIINILQEELKREDIIEEERKDIYRLLNQICSSYKESQLQKAKHVTSRLIAAMGIASSVAISLGTVLIHEKYKTKREREKWNNY</sequence>
<dbReference type="EMBL" id="JAPQES010000001">
    <property type="protein sequence ID" value="MCY6370119.1"/>
    <property type="molecule type" value="Genomic_DNA"/>
</dbReference>
<keyword evidence="1" id="KW-1133">Transmembrane helix</keyword>
<proteinExistence type="predicted"/>
<comment type="caution">
    <text evidence="2">The sequence shown here is derived from an EMBL/GenBank/DDBJ whole genome shotgun (WGS) entry which is preliminary data.</text>
</comment>
<feature type="transmembrane region" description="Helical" evidence="1">
    <location>
        <begin position="124"/>
        <end position="143"/>
    </location>
</feature>
<evidence type="ECO:0000313" key="2">
    <source>
        <dbReference type="EMBL" id="MCY6370119.1"/>
    </source>
</evidence>
<keyword evidence="1" id="KW-0812">Transmembrane</keyword>
<keyword evidence="3" id="KW-1185">Reference proteome</keyword>
<evidence type="ECO:0000256" key="1">
    <source>
        <dbReference type="SAM" id="Phobius"/>
    </source>
</evidence>